<reference evidence="5 6" key="1">
    <citation type="submission" date="2023-09" db="EMBL/GenBank/DDBJ databases">
        <title>Thalassobella suaedae gen. nov., sp. nov., a marine bacterium of the family Flavobacteriaceae isolated from a halophyte Suaeda japonica.</title>
        <authorList>
            <person name="Lee S.Y."/>
            <person name="Hwang C.Y."/>
        </authorList>
    </citation>
    <scope>NUCLEOTIDE SEQUENCE [LARGE SCALE GENOMIC DNA]</scope>
    <source>
        <strain evidence="4 6">HL-DH10</strain>
        <strain evidence="3 5">HL-DH14</strain>
    </source>
</reference>
<evidence type="ECO:0000313" key="3">
    <source>
        <dbReference type="EMBL" id="WNH10670.1"/>
    </source>
</evidence>
<keyword evidence="2 4" id="KW-0560">Oxidoreductase</keyword>
<dbReference type="EMBL" id="CP134536">
    <property type="protein sequence ID" value="WNH12667.1"/>
    <property type="molecule type" value="Genomic_DNA"/>
</dbReference>
<keyword evidence="6" id="KW-1185">Reference proteome</keyword>
<dbReference type="InterPro" id="IPR020904">
    <property type="entry name" value="Sc_DH/Rdtase_CS"/>
</dbReference>
<dbReference type="Gene3D" id="3.40.50.720">
    <property type="entry name" value="NAD(P)-binding Rossmann-like Domain"/>
    <property type="match status" value="1"/>
</dbReference>
<evidence type="ECO:0000313" key="5">
    <source>
        <dbReference type="Proteomes" id="UP001302806"/>
    </source>
</evidence>
<evidence type="ECO:0000256" key="1">
    <source>
        <dbReference type="ARBA" id="ARBA00006484"/>
    </source>
</evidence>
<dbReference type="GO" id="GO:0047936">
    <property type="term" value="F:glucose 1-dehydrogenase [NAD(P)+] activity"/>
    <property type="evidence" value="ECO:0007669"/>
    <property type="project" value="UniProtKB-EC"/>
</dbReference>
<gene>
    <name evidence="4" type="ORF">RHP49_00055</name>
    <name evidence="3" type="ORF">RHP51_08505</name>
</gene>
<sequence>MTKFSLKNKVAIVTGGGSGIGKAISLTFAKQGAKVHILDFNIEAAEETVSEIKNFEKVAEAHKCDVANQQNVVDIINKISKTEKINILINNAGIAHVGNIESVEEADLDRLYNVNIKGVYNCIKAAIPSLKSNGGGVILNLASIASTVGINDRFAYSMTKGAVLTMTYSIAKDYINDGIRCNCIAPGRVHTPFVDGFIKNNYPGKEAEMFDKLSKTQPIGRMGSTQEIADLTLFLCSDEAGFITGSNYAIDGGFVTLNGN</sequence>
<dbReference type="RefSeq" id="WP_415862648.1">
    <property type="nucleotide sequence ID" value="NZ_CP134536.1"/>
</dbReference>
<name>A0ABY9Y3L9_9FLAO</name>
<dbReference type="NCBIfam" id="NF005559">
    <property type="entry name" value="PRK07231.1"/>
    <property type="match status" value="1"/>
</dbReference>
<organism evidence="4 6">
    <name type="scientific">Thalassobellus suaedae</name>
    <dbReference type="NCBI Taxonomy" id="3074124"/>
    <lineage>
        <taxon>Bacteria</taxon>
        <taxon>Pseudomonadati</taxon>
        <taxon>Bacteroidota</taxon>
        <taxon>Flavobacteriia</taxon>
        <taxon>Flavobacteriales</taxon>
        <taxon>Flavobacteriaceae</taxon>
        <taxon>Thalassobellus</taxon>
    </lineage>
</organism>
<dbReference type="PRINTS" id="PR00081">
    <property type="entry name" value="GDHRDH"/>
</dbReference>
<dbReference type="PRINTS" id="PR00080">
    <property type="entry name" value="SDRFAMILY"/>
</dbReference>
<proteinExistence type="inferred from homology"/>
<dbReference type="InterPro" id="IPR002347">
    <property type="entry name" value="SDR_fam"/>
</dbReference>
<dbReference type="PROSITE" id="PS00061">
    <property type="entry name" value="ADH_SHORT"/>
    <property type="match status" value="1"/>
</dbReference>
<accession>A0ABY9Y3L9</accession>
<evidence type="ECO:0000313" key="4">
    <source>
        <dbReference type="EMBL" id="WNH12667.1"/>
    </source>
</evidence>
<dbReference type="InterPro" id="IPR051122">
    <property type="entry name" value="SDR_DHRS6-like"/>
</dbReference>
<dbReference type="PANTHER" id="PTHR43477">
    <property type="entry name" value="DIHYDROANTICAPSIN 7-DEHYDROGENASE"/>
    <property type="match status" value="1"/>
</dbReference>
<dbReference type="EC" id="1.1.1.47" evidence="4"/>
<dbReference type="CDD" id="cd05233">
    <property type="entry name" value="SDR_c"/>
    <property type="match status" value="1"/>
</dbReference>
<evidence type="ECO:0000256" key="2">
    <source>
        <dbReference type="ARBA" id="ARBA00023002"/>
    </source>
</evidence>
<comment type="similarity">
    <text evidence="1">Belongs to the short-chain dehydrogenases/reductases (SDR) family.</text>
</comment>
<evidence type="ECO:0000313" key="6">
    <source>
        <dbReference type="Proteomes" id="UP001303407"/>
    </source>
</evidence>
<dbReference type="EMBL" id="CP134537">
    <property type="protein sequence ID" value="WNH10670.1"/>
    <property type="molecule type" value="Genomic_DNA"/>
</dbReference>
<dbReference type="Proteomes" id="UP001303407">
    <property type="component" value="Chromosome"/>
</dbReference>
<dbReference type="InterPro" id="IPR036291">
    <property type="entry name" value="NAD(P)-bd_dom_sf"/>
</dbReference>
<dbReference type="PANTHER" id="PTHR43477:SF1">
    <property type="entry name" value="DIHYDROANTICAPSIN 7-DEHYDROGENASE"/>
    <property type="match status" value="1"/>
</dbReference>
<dbReference type="Proteomes" id="UP001302806">
    <property type="component" value="Chromosome"/>
</dbReference>
<protein>
    <submittedName>
        <fullName evidence="4">Glucose 1-dehydrogenase</fullName>
        <ecNumber evidence="4">1.1.1.47</ecNumber>
    </submittedName>
</protein>
<dbReference type="SUPFAM" id="SSF51735">
    <property type="entry name" value="NAD(P)-binding Rossmann-fold domains"/>
    <property type="match status" value="1"/>
</dbReference>
<dbReference type="Pfam" id="PF13561">
    <property type="entry name" value="adh_short_C2"/>
    <property type="match status" value="1"/>
</dbReference>